<sequence>MKNYKPFFEKFFNNQLTSEEFEKFLSEIEKIIKKVLRTSFYAQIEEFFQKLCGTEYLRELAYELLLRFLRNRDYLLSLNYINEKYIFSCAKNFILQHLSSGFKSVKKEISFANLKSQESLEEEKINLEESLPQYVVDYLETHRIYHIIRILKERLTSKELETLCWYIYKQIYQEEFQLNVDRNVIYKRWERLRPKLREILREDLDEEITSSKLFELIRSEICEKLSYILK</sequence>
<dbReference type="Proteomes" id="UP000235619">
    <property type="component" value="Unassembled WGS sequence"/>
</dbReference>
<dbReference type="EMBL" id="PNJD01000408">
    <property type="protein sequence ID" value="PMP94379.1"/>
    <property type="molecule type" value="Genomic_DNA"/>
</dbReference>
<dbReference type="AlphaFoldDB" id="A0A2N7Q850"/>
<evidence type="ECO:0000313" key="2">
    <source>
        <dbReference type="Proteomes" id="UP000235619"/>
    </source>
</evidence>
<evidence type="ECO:0000313" key="1">
    <source>
        <dbReference type="EMBL" id="PMP94379.1"/>
    </source>
</evidence>
<proteinExistence type="predicted"/>
<reference evidence="1 2" key="1">
    <citation type="submission" date="2018-01" db="EMBL/GenBank/DDBJ databases">
        <title>Metagenomic assembled genomes from two thermal pools in the Uzon Caldera, Kamchatka, Russia.</title>
        <authorList>
            <person name="Wilkins L."/>
            <person name="Ettinger C."/>
        </authorList>
    </citation>
    <scope>NUCLEOTIDE SEQUENCE [LARGE SCALE GENOMIC DNA]</scope>
    <source>
        <strain evidence="1">ARK-04</strain>
    </source>
</reference>
<name>A0A2N7Q850_9BACT</name>
<comment type="caution">
    <text evidence="1">The sequence shown here is derived from an EMBL/GenBank/DDBJ whole genome shotgun (WGS) entry which is preliminary data.</text>
</comment>
<organism evidence="1 2">
    <name type="scientific">Thermodesulfobacterium geofontis</name>
    <dbReference type="NCBI Taxonomy" id="1295609"/>
    <lineage>
        <taxon>Bacteria</taxon>
        <taxon>Pseudomonadati</taxon>
        <taxon>Thermodesulfobacteriota</taxon>
        <taxon>Thermodesulfobacteria</taxon>
        <taxon>Thermodesulfobacteriales</taxon>
        <taxon>Thermodesulfobacteriaceae</taxon>
        <taxon>Thermodesulfobacterium</taxon>
    </lineage>
</organism>
<gene>
    <name evidence="1" type="ORF">C0169_06585</name>
</gene>
<protein>
    <submittedName>
        <fullName evidence="1">Uncharacterized protein</fullName>
    </submittedName>
</protein>
<accession>A0A2N7Q850</accession>